<feature type="compositionally biased region" description="Low complexity" evidence="1">
    <location>
        <begin position="519"/>
        <end position="536"/>
    </location>
</feature>
<dbReference type="PROSITE" id="PS50076">
    <property type="entry name" value="DNAJ_2"/>
    <property type="match status" value="1"/>
</dbReference>
<sequence>MFRSWRNRLRELGQEAKRAAQWSVSEAKANSTGPVNVRNVLSRWEHVGQRLATFGERFQRLSFAGATLYQMLHDWVGFETSIERILRSMQEFMANWRDAVPSSPFVTEPGTSASNMEPDATRRALWAQWNECQLDLEERVLRVTEKRLRLRVQQPLAMALNEGQALLEGVLGLVEEIQQAQASLRQLSMQSGAYGYVGSVEEVYNSVMGPLLGKCEETCVHLEAWILARSELLPSCLTELLEIQRQFYAAASFVVTEQHRLHGDDSSKKAATRNRPNRRLDSCGNPAGAGTGAGTGADGGAPSNEAALGRSALQRLSTRKQMERSTATKPETLWQTLHEKWRPTPTTGASELDASSLDTAFERGLAVMTDAGASTAAAPVADVVSSRGNARAGSLSSPPSTSTWPAGHCAEDQTCTARPNAPKGPLEDQLVDIEEESEDVSQSAPAQATAHHAPAGTPAEAPALHPASSSNAVSVAAATAMDSGAQEASPWDEVNEVVDDPQRVRASNAATPEQFLQATRRSNGNSTGSSSSSSTTAERRKHAIRSTPTAHEARERYTADSSSVTIETETSTGYREVTSGTRETLEPQDGTATPEVIFVVEQRISEWTRNGSRAHNIRALLSTLHEILGEDSGWERLTVQALLDEQQVKVAYRRALLLTHPDRGAANDIRRPAERLLRERVFETLRAAYKSNSIA</sequence>
<name>M1VIG6_CYAM1</name>
<dbReference type="SUPFAM" id="SSF46565">
    <property type="entry name" value="Chaperone J-domain"/>
    <property type="match status" value="1"/>
</dbReference>
<dbReference type="RefSeq" id="XP_005536924.1">
    <property type="nucleotide sequence ID" value="XM_005536867.1"/>
</dbReference>
<feature type="region of interest" description="Disordered" evidence="1">
    <location>
        <begin position="261"/>
        <end position="353"/>
    </location>
</feature>
<feature type="compositionally biased region" description="Low complexity" evidence="1">
    <location>
        <begin position="394"/>
        <end position="403"/>
    </location>
</feature>
<reference evidence="3 4" key="1">
    <citation type="journal article" date="2004" name="Nature">
        <title>Genome sequence of the ultrasmall unicellular red alga Cyanidioschyzon merolae 10D.</title>
        <authorList>
            <person name="Matsuzaki M."/>
            <person name="Misumi O."/>
            <person name="Shin-i T."/>
            <person name="Maruyama S."/>
            <person name="Takahara M."/>
            <person name="Miyagishima S."/>
            <person name="Mori T."/>
            <person name="Nishida K."/>
            <person name="Yagisawa F."/>
            <person name="Nishida K."/>
            <person name="Yoshida Y."/>
            <person name="Nishimura Y."/>
            <person name="Nakao S."/>
            <person name="Kobayashi T."/>
            <person name="Momoyama Y."/>
            <person name="Higashiyama T."/>
            <person name="Minoda A."/>
            <person name="Sano M."/>
            <person name="Nomoto H."/>
            <person name="Oishi K."/>
            <person name="Hayashi H."/>
            <person name="Ohta F."/>
            <person name="Nishizaka S."/>
            <person name="Haga S."/>
            <person name="Miura S."/>
            <person name="Morishita T."/>
            <person name="Kabeya Y."/>
            <person name="Terasawa K."/>
            <person name="Suzuki Y."/>
            <person name="Ishii Y."/>
            <person name="Asakawa S."/>
            <person name="Takano H."/>
            <person name="Ohta N."/>
            <person name="Kuroiwa H."/>
            <person name="Tanaka K."/>
            <person name="Shimizu N."/>
            <person name="Sugano S."/>
            <person name="Sato N."/>
            <person name="Nozaki H."/>
            <person name="Ogasawara N."/>
            <person name="Kohara Y."/>
            <person name="Kuroiwa T."/>
        </authorList>
    </citation>
    <scope>NUCLEOTIDE SEQUENCE [LARGE SCALE GENOMIC DNA]</scope>
    <source>
        <strain evidence="3 4">10D</strain>
    </source>
</reference>
<feature type="compositionally biased region" description="Acidic residues" evidence="1">
    <location>
        <begin position="429"/>
        <end position="439"/>
    </location>
</feature>
<dbReference type="OrthoDB" id="1717591at2759"/>
<proteinExistence type="predicted"/>
<dbReference type="PANTHER" id="PTHR23172:SF19">
    <property type="entry name" value="J DOMAIN-CONTAINING PROTEIN"/>
    <property type="match status" value="1"/>
</dbReference>
<dbReference type="GO" id="GO:0005737">
    <property type="term" value="C:cytoplasm"/>
    <property type="evidence" value="ECO:0007669"/>
    <property type="project" value="TreeGrafter"/>
</dbReference>
<dbReference type="GO" id="GO:0031982">
    <property type="term" value="C:vesicle"/>
    <property type="evidence" value="ECO:0007669"/>
    <property type="project" value="TreeGrafter"/>
</dbReference>
<feature type="compositionally biased region" description="Polar residues" evidence="1">
    <location>
        <begin position="508"/>
        <end position="517"/>
    </location>
</feature>
<feature type="compositionally biased region" description="Polar residues" evidence="1">
    <location>
        <begin position="324"/>
        <end position="335"/>
    </location>
</feature>
<dbReference type="PANTHER" id="PTHR23172">
    <property type="entry name" value="AUXILIN/CYCLIN G-ASSOCIATED KINASE-RELATED"/>
    <property type="match status" value="1"/>
</dbReference>
<dbReference type="InterPro" id="IPR036869">
    <property type="entry name" value="J_dom_sf"/>
</dbReference>
<accession>M1VIG6</accession>
<dbReference type="KEGG" id="cme:CYME_CML319C"/>
<dbReference type="OMA" id="AERRIDM"/>
<keyword evidence="4" id="KW-1185">Reference proteome</keyword>
<dbReference type="STRING" id="280699.M1VIG6"/>
<dbReference type="GO" id="GO:0072318">
    <property type="term" value="P:clathrin coat disassembly"/>
    <property type="evidence" value="ECO:0007669"/>
    <property type="project" value="TreeGrafter"/>
</dbReference>
<feature type="region of interest" description="Disordered" evidence="1">
    <location>
        <begin position="389"/>
        <end position="493"/>
    </location>
</feature>
<feature type="compositionally biased region" description="Low complexity" evidence="1">
    <location>
        <begin position="444"/>
        <end position="480"/>
    </location>
</feature>
<dbReference type="CDD" id="cd06257">
    <property type="entry name" value="DnaJ"/>
    <property type="match status" value="1"/>
</dbReference>
<dbReference type="Gramene" id="CML319CT">
    <property type="protein sequence ID" value="CML319CT"/>
    <property type="gene ID" value="CML319C"/>
</dbReference>
<dbReference type="Gene3D" id="1.10.287.110">
    <property type="entry name" value="DnaJ domain"/>
    <property type="match status" value="1"/>
</dbReference>
<gene>
    <name evidence="3" type="ORF">CYME_CML319C</name>
</gene>
<dbReference type="HOGENOM" id="CLU_396585_0_0_1"/>
<reference evidence="3 4" key="2">
    <citation type="journal article" date="2007" name="BMC Biol.">
        <title>A 100%-complete sequence reveals unusually simple genomic features in the hot-spring red alga Cyanidioschyzon merolae.</title>
        <authorList>
            <person name="Nozaki H."/>
            <person name="Takano H."/>
            <person name="Misumi O."/>
            <person name="Terasawa K."/>
            <person name="Matsuzaki M."/>
            <person name="Maruyama S."/>
            <person name="Nishida K."/>
            <person name="Yagisawa F."/>
            <person name="Yoshida Y."/>
            <person name="Fujiwara T."/>
            <person name="Takio S."/>
            <person name="Tamura K."/>
            <person name="Chung S.J."/>
            <person name="Nakamura S."/>
            <person name="Kuroiwa H."/>
            <person name="Tanaka K."/>
            <person name="Sato N."/>
            <person name="Kuroiwa T."/>
        </authorList>
    </citation>
    <scope>NUCLEOTIDE SEQUENCE [LARGE SCALE GENOMIC DNA]</scope>
    <source>
        <strain evidence="3 4">10D</strain>
    </source>
</reference>
<dbReference type="EMBL" id="AP006494">
    <property type="protein sequence ID" value="BAM80888.1"/>
    <property type="molecule type" value="Genomic_DNA"/>
</dbReference>
<evidence type="ECO:0000256" key="1">
    <source>
        <dbReference type="SAM" id="MobiDB-lite"/>
    </source>
</evidence>
<dbReference type="AlphaFoldDB" id="M1VIG6"/>
<dbReference type="GeneID" id="16994717"/>
<protein>
    <recommendedName>
        <fullName evidence="2">J domain-containing protein</fullName>
    </recommendedName>
</protein>
<dbReference type="eggNOG" id="KOG0431">
    <property type="taxonomic scope" value="Eukaryota"/>
</dbReference>
<evidence type="ECO:0000313" key="3">
    <source>
        <dbReference type="EMBL" id="BAM80888.1"/>
    </source>
</evidence>
<evidence type="ECO:0000259" key="2">
    <source>
        <dbReference type="PROSITE" id="PS50076"/>
    </source>
</evidence>
<feature type="compositionally biased region" description="Low complexity" evidence="1">
    <location>
        <begin position="561"/>
        <end position="572"/>
    </location>
</feature>
<organism evidence="3 4">
    <name type="scientific">Cyanidioschyzon merolae (strain NIES-3377 / 10D)</name>
    <name type="common">Unicellular red alga</name>
    <dbReference type="NCBI Taxonomy" id="280699"/>
    <lineage>
        <taxon>Eukaryota</taxon>
        <taxon>Rhodophyta</taxon>
        <taxon>Bangiophyceae</taxon>
        <taxon>Cyanidiales</taxon>
        <taxon>Cyanidiaceae</taxon>
        <taxon>Cyanidioschyzon</taxon>
    </lineage>
</organism>
<dbReference type="Proteomes" id="UP000007014">
    <property type="component" value="Chromosome 12"/>
</dbReference>
<dbReference type="GO" id="GO:0072583">
    <property type="term" value="P:clathrin-dependent endocytosis"/>
    <property type="evidence" value="ECO:0007669"/>
    <property type="project" value="TreeGrafter"/>
</dbReference>
<feature type="region of interest" description="Disordered" evidence="1">
    <location>
        <begin position="506"/>
        <end position="590"/>
    </location>
</feature>
<evidence type="ECO:0000313" key="4">
    <source>
        <dbReference type="Proteomes" id="UP000007014"/>
    </source>
</evidence>
<feature type="domain" description="J" evidence="2">
    <location>
        <begin position="623"/>
        <end position="693"/>
    </location>
</feature>
<dbReference type="GO" id="GO:0030276">
    <property type="term" value="F:clathrin binding"/>
    <property type="evidence" value="ECO:0007669"/>
    <property type="project" value="TreeGrafter"/>
</dbReference>
<feature type="compositionally biased region" description="Gly residues" evidence="1">
    <location>
        <begin position="287"/>
        <end position="299"/>
    </location>
</feature>
<dbReference type="InterPro" id="IPR001623">
    <property type="entry name" value="DnaJ_domain"/>
</dbReference>